<dbReference type="InterPro" id="IPR052073">
    <property type="entry name" value="Amide_Lactam_Regulators"/>
</dbReference>
<keyword evidence="9" id="KW-1185">Reference proteome</keyword>
<dbReference type="OrthoDB" id="10031947at2759"/>
<evidence type="ECO:0000256" key="1">
    <source>
        <dbReference type="ARBA" id="ARBA00022833"/>
    </source>
</evidence>
<dbReference type="VEuPathDB" id="FungiDB:ATEG_03888"/>
<dbReference type="GO" id="GO:0003677">
    <property type="term" value="F:DNA binding"/>
    <property type="evidence" value="ECO:0007669"/>
    <property type="project" value="UniProtKB-KW"/>
</dbReference>
<dbReference type="GO" id="GO:0006351">
    <property type="term" value="P:DNA-templated transcription"/>
    <property type="evidence" value="ECO:0007669"/>
    <property type="project" value="InterPro"/>
</dbReference>
<feature type="region of interest" description="Disordered" evidence="6">
    <location>
        <begin position="1"/>
        <end position="24"/>
    </location>
</feature>
<gene>
    <name evidence="8" type="ORF">ATEIFO6365_0011030100</name>
</gene>
<dbReference type="SMART" id="SM00906">
    <property type="entry name" value="Fungal_trans"/>
    <property type="match status" value="1"/>
</dbReference>
<dbReference type="PANTHER" id="PTHR47171:SF6">
    <property type="entry name" value="SPECIFIC TRANSCRIPTION FACTOR, PUTATIVE (AFU_ORTHOLOGUE AFUA_2G06130)-RELATED"/>
    <property type="match status" value="1"/>
</dbReference>
<keyword evidence="4" id="KW-0804">Transcription</keyword>
<keyword evidence="1" id="KW-0862">Zinc</keyword>
<protein>
    <submittedName>
        <fullName evidence="8">Fungal specific transcription factor</fullName>
    </submittedName>
</protein>
<evidence type="ECO:0000256" key="2">
    <source>
        <dbReference type="ARBA" id="ARBA00023015"/>
    </source>
</evidence>
<evidence type="ECO:0000313" key="8">
    <source>
        <dbReference type="EMBL" id="GFF20041.1"/>
    </source>
</evidence>
<sequence>MELTFHKKCHHEDGNPLSTSPQAQSTDRDFIQYTPNSNHGSKQIKASSRLIPATDRISKSRSRNERVRSQCRKDAIRDPDLSNRGGLAHRFLGDLNPIVFFAGDLSARLLRGRADQGDVGIWLDGENDILGNSEESTEEPLSGRAIYQQSRQRREPDRKTALLPPRQNQEALVDIYFRCIHPILPLVDEVEFRSAFDTGSASPNLIQAICLVASKTLHAGPHLCFAPKKGTISVQSFSNSIYNDLSYAVAMNLERKRTTLIQVLALLSFHAADPKSFEDASMWLTQAIHHAFTLGLHLSKGAPTAEGKQSISLFWCLWSLDRWNGAIYGRPFVINERDLGQQLADVIHQFDAPFRVWLSLASTLADVTVVYRPTLEVPVDPNKPEIPRFEEILDSSGGWYIPLVQMYFLELAYHGIALLASRPWGLKAQPKSRELYLRQDLSVYRLSTLLQLCDIEQFLPFPTVAYCVSLGFALAFKQLKRCHLPSTQTTAKQTIPVFHRCLETLSPTWLLAQVMARLGQRALDGIHIISPSPNHQAGLNQARKQVCRCIDPQSSDNDLMMDQPSNVSFPSGNFSLDEFDDISGDTMFEDIDGLLGDFFNINIPKCPTFPFFVDPGTADLDV</sequence>
<feature type="domain" description="Xylanolytic transcriptional activator regulatory" evidence="7">
    <location>
        <begin position="280"/>
        <end position="350"/>
    </location>
</feature>
<keyword evidence="3" id="KW-0238">DNA-binding</keyword>
<evidence type="ECO:0000259" key="7">
    <source>
        <dbReference type="SMART" id="SM00906"/>
    </source>
</evidence>
<organism evidence="8 9">
    <name type="scientific">Aspergillus terreus</name>
    <dbReference type="NCBI Taxonomy" id="33178"/>
    <lineage>
        <taxon>Eukaryota</taxon>
        <taxon>Fungi</taxon>
        <taxon>Dikarya</taxon>
        <taxon>Ascomycota</taxon>
        <taxon>Pezizomycotina</taxon>
        <taxon>Eurotiomycetes</taxon>
        <taxon>Eurotiomycetidae</taxon>
        <taxon>Eurotiales</taxon>
        <taxon>Aspergillaceae</taxon>
        <taxon>Aspergillus</taxon>
        <taxon>Aspergillus subgen. Circumdati</taxon>
    </lineage>
</organism>
<name>A0A5M3Z2Q5_ASPTE</name>
<evidence type="ECO:0000256" key="5">
    <source>
        <dbReference type="ARBA" id="ARBA00023242"/>
    </source>
</evidence>
<evidence type="ECO:0000256" key="6">
    <source>
        <dbReference type="SAM" id="MobiDB-lite"/>
    </source>
</evidence>
<dbReference type="Proteomes" id="UP000452235">
    <property type="component" value="Unassembled WGS sequence"/>
</dbReference>
<dbReference type="CDD" id="cd12148">
    <property type="entry name" value="fungal_TF_MHR"/>
    <property type="match status" value="1"/>
</dbReference>
<proteinExistence type="predicted"/>
<evidence type="ECO:0000313" key="9">
    <source>
        <dbReference type="Proteomes" id="UP000452235"/>
    </source>
</evidence>
<dbReference type="GO" id="GO:0008270">
    <property type="term" value="F:zinc ion binding"/>
    <property type="evidence" value="ECO:0007669"/>
    <property type="project" value="InterPro"/>
</dbReference>
<keyword evidence="2" id="KW-0805">Transcription regulation</keyword>
<feature type="region of interest" description="Disordered" evidence="6">
    <location>
        <begin position="54"/>
        <end position="77"/>
    </location>
</feature>
<comment type="caution">
    <text evidence="8">The sequence shown here is derived from an EMBL/GenBank/DDBJ whole genome shotgun (WGS) entry which is preliminary data.</text>
</comment>
<dbReference type="AlphaFoldDB" id="A0A5M3Z2Q5"/>
<dbReference type="PANTHER" id="PTHR47171">
    <property type="entry name" value="FARA-RELATED"/>
    <property type="match status" value="1"/>
</dbReference>
<dbReference type="InterPro" id="IPR007219">
    <property type="entry name" value="XnlR_reg_dom"/>
</dbReference>
<evidence type="ECO:0000256" key="3">
    <source>
        <dbReference type="ARBA" id="ARBA00023125"/>
    </source>
</evidence>
<feature type="region of interest" description="Disordered" evidence="6">
    <location>
        <begin position="131"/>
        <end position="158"/>
    </location>
</feature>
<dbReference type="Pfam" id="PF04082">
    <property type="entry name" value="Fungal_trans"/>
    <property type="match status" value="1"/>
</dbReference>
<evidence type="ECO:0000256" key="4">
    <source>
        <dbReference type="ARBA" id="ARBA00023163"/>
    </source>
</evidence>
<reference evidence="8 9" key="1">
    <citation type="submission" date="2020-01" db="EMBL/GenBank/DDBJ databases">
        <title>Aspergillus terreus IFO 6365 whole genome shotgun sequence.</title>
        <authorList>
            <person name="Kanamasa S."/>
            <person name="Takahashi H."/>
        </authorList>
    </citation>
    <scope>NUCLEOTIDE SEQUENCE [LARGE SCALE GENOMIC DNA]</scope>
    <source>
        <strain evidence="8 9">IFO 6365</strain>
    </source>
</reference>
<dbReference type="EMBL" id="BLJY01000011">
    <property type="protein sequence ID" value="GFF20041.1"/>
    <property type="molecule type" value="Genomic_DNA"/>
</dbReference>
<feature type="compositionally biased region" description="Basic and acidic residues" evidence="6">
    <location>
        <begin position="56"/>
        <end position="77"/>
    </location>
</feature>
<accession>A0A5M3Z2Q5</accession>
<keyword evidence="5" id="KW-0539">Nucleus</keyword>